<proteinExistence type="inferred from homology"/>
<evidence type="ECO:0000313" key="9">
    <source>
        <dbReference type="EMBL" id="MCS3919996.1"/>
    </source>
</evidence>
<dbReference type="EMBL" id="JANUCP010000004">
    <property type="protein sequence ID" value="MCS3919996.1"/>
    <property type="molecule type" value="Genomic_DNA"/>
</dbReference>
<dbReference type="PRINTS" id="PR00081">
    <property type="entry name" value="GDHRDH"/>
</dbReference>
<dbReference type="SUPFAM" id="SSF51735">
    <property type="entry name" value="NAD(P)-binding Rossmann-fold domains"/>
    <property type="match status" value="1"/>
</dbReference>
<dbReference type="InterPro" id="IPR036291">
    <property type="entry name" value="NAD(P)-bd_dom_sf"/>
</dbReference>
<keyword evidence="7 8" id="KW-0275">Fatty acid biosynthesis</keyword>
<name>A0ABT2EPW5_9BACT</name>
<keyword evidence="8" id="KW-0520">NAD</keyword>
<dbReference type="InterPro" id="IPR014358">
    <property type="entry name" value="Enoyl-ACP_Rdtase_NADH"/>
</dbReference>
<evidence type="ECO:0000256" key="3">
    <source>
        <dbReference type="ARBA" id="ARBA00022516"/>
    </source>
</evidence>
<dbReference type="PANTHER" id="PTHR43159:SF2">
    <property type="entry name" value="ENOYL-[ACYL-CARRIER-PROTEIN] REDUCTASE [NADH], CHLOROPLASTIC"/>
    <property type="match status" value="1"/>
</dbReference>
<keyword evidence="3 8" id="KW-0444">Lipid biosynthesis</keyword>
<organism evidence="9 10">
    <name type="scientific">Candidatus Fervidibacter sacchari</name>
    <dbReference type="NCBI Taxonomy" id="1448929"/>
    <lineage>
        <taxon>Bacteria</taxon>
        <taxon>Candidatus Fervidibacterota</taxon>
        <taxon>Candidatus Fervidibacter</taxon>
    </lineage>
</organism>
<evidence type="ECO:0000256" key="4">
    <source>
        <dbReference type="ARBA" id="ARBA00022832"/>
    </source>
</evidence>
<comment type="catalytic activity">
    <reaction evidence="8">
        <text>a 2,3-saturated acyl-[ACP] + NAD(+) = a (2E)-enoyl-[ACP] + NADH + H(+)</text>
        <dbReference type="Rhea" id="RHEA:10240"/>
        <dbReference type="Rhea" id="RHEA-COMP:9925"/>
        <dbReference type="Rhea" id="RHEA-COMP:9926"/>
        <dbReference type="ChEBI" id="CHEBI:15378"/>
        <dbReference type="ChEBI" id="CHEBI:57540"/>
        <dbReference type="ChEBI" id="CHEBI:57945"/>
        <dbReference type="ChEBI" id="CHEBI:78784"/>
        <dbReference type="ChEBI" id="CHEBI:78785"/>
        <dbReference type="EC" id="1.3.1.9"/>
    </reaction>
</comment>
<keyword evidence="10" id="KW-1185">Reference proteome</keyword>
<sequence>MLEGKRGIVFGVANEYSIAWAIAKAANEHGAQLAITYQNERFEETVMKLAASLNDPMVLQCDVSEDGQIVRVYDEISRQWGKLDFVVHSIAYAPRAALEGKFLDTTREDFLLAHDISVYSFIAVTRQAVPLMTEGGSVLTLTYLGSERAVPGYNVMGVCKAALEACVRYLAAELGERNIRVNALSPGPIKTLAARGIPGFTKMLDLVKERAPMRRSTLQEEVGKMAVVLLSDYASAITGEVIYVDCGYHIMGL</sequence>
<dbReference type="Proteomes" id="UP001204798">
    <property type="component" value="Unassembled WGS sequence"/>
</dbReference>
<protein>
    <recommendedName>
        <fullName evidence="8">Enoyl-[acyl-carrier-protein] reductase [NADH]</fullName>
        <ecNumber evidence="8">1.3.1.9</ecNumber>
    </recommendedName>
</protein>
<comment type="similarity">
    <text evidence="2 8">Belongs to the short-chain dehydrogenases/reductases (SDR) family. FabI subfamily.</text>
</comment>
<dbReference type="PIRSF" id="PIRSF000094">
    <property type="entry name" value="Enoyl-ACP_rdct"/>
    <property type="match status" value="1"/>
</dbReference>
<dbReference type="CDD" id="cd05372">
    <property type="entry name" value="ENR_SDR"/>
    <property type="match status" value="1"/>
</dbReference>
<evidence type="ECO:0000256" key="7">
    <source>
        <dbReference type="ARBA" id="ARBA00023160"/>
    </source>
</evidence>
<dbReference type="GO" id="GO:0141148">
    <property type="term" value="F:enoyl-[acyl-carrier-protein] reductase (NADPH) activity"/>
    <property type="evidence" value="ECO:0007669"/>
    <property type="project" value="UniProtKB-EC"/>
</dbReference>
<evidence type="ECO:0000313" key="10">
    <source>
        <dbReference type="Proteomes" id="UP001204798"/>
    </source>
</evidence>
<keyword evidence="6" id="KW-0443">Lipid metabolism</keyword>
<evidence type="ECO:0000256" key="5">
    <source>
        <dbReference type="ARBA" id="ARBA00023002"/>
    </source>
</evidence>
<evidence type="ECO:0000256" key="6">
    <source>
        <dbReference type="ARBA" id="ARBA00023098"/>
    </source>
</evidence>
<evidence type="ECO:0000256" key="2">
    <source>
        <dbReference type="ARBA" id="ARBA00009233"/>
    </source>
</evidence>
<reference evidence="9 10" key="1">
    <citation type="submission" date="2022-08" db="EMBL/GenBank/DDBJ databases">
        <title>Bacterial and archaeal communities from various locations to study Microbial Dark Matter (Phase II).</title>
        <authorList>
            <person name="Stepanauskas R."/>
        </authorList>
    </citation>
    <scope>NUCLEOTIDE SEQUENCE [LARGE SCALE GENOMIC DNA]</scope>
    <source>
        <strain evidence="9 10">PD1</strain>
    </source>
</reference>
<dbReference type="Pfam" id="PF13561">
    <property type="entry name" value="adh_short_C2"/>
    <property type="match status" value="1"/>
</dbReference>
<keyword evidence="4" id="KW-0276">Fatty acid metabolism</keyword>
<evidence type="ECO:0000256" key="1">
    <source>
        <dbReference type="ARBA" id="ARBA00005189"/>
    </source>
</evidence>
<dbReference type="PANTHER" id="PTHR43159">
    <property type="entry name" value="ENOYL-[ACYL-CARRIER-PROTEIN] REDUCTASE"/>
    <property type="match status" value="1"/>
</dbReference>
<keyword evidence="5 8" id="KW-0560">Oxidoreductase</keyword>
<comment type="caution">
    <text evidence="9">The sequence shown here is derived from an EMBL/GenBank/DDBJ whole genome shotgun (WGS) entry which is preliminary data.</text>
</comment>
<comment type="pathway">
    <text evidence="1">Lipid metabolism.</text>
</comment>
<dbReference type="Gene3D" id="3.40.50.720">
    <property type="entry name" value="NAD(P)-binding Rossmann-like Domain"/>
    <property type="match status" value="1"/>
</dbReference>
<dbReference type="InterPro" id="IPR002347">
    <property type="entry name" value="SDR_fam"/>
</dbReference>
<dbReference type="RefSeq" id="WP_259097027.1">
    <property type="nucleotide sequence ID" value="NZ_CP130454.1"/>
</dbReference>
<dbReference type="Gene3D" id="1.10.8.400">
    <property type="entry name" value="Enoyl acyl carrier protein reductase"/>
    <property type="match status" value="1"/>
</dbReference>
<dbReference type="GO" id="GO:0004318">
    <property type="term" value="F:enoyl-[acyl-carrier-protein] reductase (NADH) activity"/>
    <property type="evidence" value="ECO:0007669"/>
    <property type="project" value="UniProtKB-EC"/>
</dbReference>
<evidence type="ECO:0000256" key="8">
    <source>
        <dbReference type="PIRNR" id="PIRNR000094"/>
    </source>
</evidence>
<accession>A0ABT2EPW5</accession>
<dbReference type="EC" id="1.3.1.9" evidence="8"/>
<gene>
    <name evidence="9" type="ORF">M2350_002413</name>
</gene>